<name>A0AAE0FDF6_9CHLO</name>
<dbReference type="EMBL" id="LGRX02020135">
    <property type="protein sequence ID" value="KAK3257767.1"/>
    <property type="molecule type" value="Genomic_DNA"/>
</dbReference>
<evidence type="ECO:0000313" key="2">
    <source>
        <dbReference type="EMBL" id="KAK3257767.1"/>
    </source>
</evidence>
<dbReference type="AlphaFoldDB" id="A0AAE0FDF6"/>
<sequence length="568" mass="61126">MFTFSPSLAGAANYDLSFKESQLGLIGEERSSVSSYEVHDVLGESLLPAFADRRALQHISELVLASLNTVSAKGEASDCKVVHEVEDIAEANRNDIPSLPSTLSQVPHTSTLHRGVFWDLVLRVRTSKPLGNSSESQGVETMSYRAFVLETFGLDRESESVLLRLQPHNRATRKSYMAPKAATDADAPTRRGTSTAAHDNISRRGDLSVDTAARLEPAILSPTERNHQEVSSRILAENTGEDPSEDLASFEVGTEQSCIDRALEDGSAWRDTEGYSCYEYIKYNWCSSTSSDGYGSDWADAWGNFENWSDDLTVCSEPTHHTPVYSCCDCGGGEVVVRECGAVNADEMVLDVVVASKEDGADIDWKLLAGSDTGAVLSKGSNYEPHSNHVTKMCLLNNTEYTLQLVALDSAGWSGGHVSLWSEESLHAVGAGCALLFEGVALNSAEAKRVQPLSANTLDGASVGMEERGTSNFTFNFTSDSACLNPSVPVNYTSNGEPVIVASNFYYAGRQLAQLVNDTHVVLLNSNVVLGNPLPILSEKDLEVTGICHGDAISNRSGAPPPSPTFPP</sequence>
<dbReference type="Proteomes" id="UP001190700">
    <property type="component" value="Unassembled WGS sequence"/>
</dbReference>
<evidence type="ECO:0000313" key="3">
    <source>
        <dbReference type="Proteomes" id="UP001190700"/>
    </source>
</evidence>
<comment type="caution">
    <text evidence="2">The sequence shown here is derived from an EMBL/GenBank/DDBJ whole genome shotgun (WGS) entry which is preliminary data.</text>
</comment>
<proteinExistence type="predicted"/>
<reference evidence="2 3" key="1">
    <citation type="journal article" date="2015" name="Genome Biol. Evol.">
        <title>Comparative Genomics of a Bacterivorous Green Alga Reveals Evolutionary Causalities and Consequences of Phago-Mixotrophic Mode of Nutrition.</title>
        <authorList>
            <person name="Burns J.A."/>
            <person name="Paasch A."/>
            <person name="Narechania A."/>
            <person name="Kim E."/>
        </authorList>
    </citation>
    <scope>NUCLEOTIDE SEQUENCE [LARGE SCALE GENOMIC DNA]</scope>
    <source>
        <strain evidence="2 3">PLY_AMNH</strain>
    </source>
</reference>
<keyword evidence="3" id="KW-1185">Reference proteome</keyword>
<feature type="region of interest" description="Disordered" evidence="1">
    <location>
        <begin position="172"/>
        <end position="207"/>
    </location>
</feature>
<protein>
    <submittedName>
        <fullName evidence="2">Uncharacterized protein</fullName>
    </submittedName>
</protein>
<organism evidence="2 3">
    <name type="scientific">Cymbomonas tetramitiformis</name>
    <dbReference type="NCBI Taxonomy" id="36881"/>
    <lineage>
        <taxon>Eukaryota</taxon>
        <taxon>Viridiplantae</taxon>
        <taxon>Chlorophyta</taxon>
        <taxon>Pyramimonadophyceae</taxon>
        <taxon>Pyramimonadales</taxon>
        <taxon>Pyramimonadaceae</taxon>
        <taxon>Cymbomonas</taxon>
    </lineage>
</organism>
<evidence type="ECO:0000256" key="1">
    <source>
        <dbReference type="SAM" id="MobiDB-lite"/>
    </source>
</evidence>
<gene>
    <name evidence="2" type="ORF">CYMTET_33158</name>
</gene>
<accession>A0AAE0FDF6</accession>